<feature type="compositionally biased region" description="Basic residues" evidence="1">
    <location>
        <begin position="43"/>
        <end position="65"/>
    </location>
</feature>
<evidence type="ECO:0000313" key="3">
    <source>
        <dbReference type="Proteomes" id="UP001149165"/>
    </source>
</evidence>
<feature type="region of interest" description="Disordered" evidence="1">
    <location>
        <begin position="40"/>
        <end position="65"/>
    </location>
</feature>
<proteinExistence type="predicted"/>
<keyword evidence="3" id="KW-1185">Reference proteome</keyword>
<evidence type="ECO:0000256" key="1">
    <source>
        <dbReference type="SAM" id="MobiDB-lite"/>
    </source>
</evidence>
<reference evidence="2" key="2">
    <citation type="journal article" date="2023" name="IMA Fungus">
        <title>Comparative genomic study of the Penicillium genus elucidates a diverse pangenome and 15 lateral gene transfer events.</title>
        <authorList>
            <person name="Petersen C."/>
            <person name="Sorensen T."/>
            <person name="Nielsen M.R."/>
            <person name="Sondergaard T.E."/>
            <person name="Sorensen J.L."/>
            <person name="Fitzpatrick D.A."/>
            <person name="Frisvad J.C."/>
            <person name="Nielsen K.L."/>
        </authorList>
    </citation>
    <scope>NUCLEOTIDE SEQUENCE</scope>
    <source>
        <strain evidence="2">IBT 30069</strain>
    </source>
</reference>
<name>A0A9W9FC93_9EURO</name>
<sequence length="171" mass="18690">MFLPPVVAANHLVAGCDHQSESVNVNKEHGQVKLTGTCQAPGVKKKAKKRSNQRKRSRRKKNRRLQLSHLKIPQMIVLLGEGVGVGEEVQARLEGGAPVEGEARAEGEEEVPVGEGVAADGEALVDAEIVVDEEAETSHKFRHICNNNNHVRLVGMPKYHVGMHIYITLEA</sequence>
<evidence type="ECO:0000313" key="2">
    <source>
        <dbReference type="EMBL" id="KAJ5097297.1"/>
    </source>
</evidence>
<reference evidence="2" key="1">
    <citation type="submission" date="2022-11" db="EMBL/GenBank/DDBJ databases">
        <authorList>
            <person name="Petersen C."/>
        </authorList>
    </citation>
    <scope>NUCLEOTIDE SEQUENCE</scope>
    <source>
        <strain evidence="2">IBT 30069</strain>
    </source>
</reference>
<dbReference type="Proteomes" id="UP001149165">
    <property type="component" value="Unassembled WGS sequence"/>
</dbReference>
<accession>A0A9W9FC93</accession>
<gene>
    <name evidence="2" type="ORF">N7456_008018</name>
</gene>
<dbReference type="EMBL" id="JAPQKH010000005">
    <property type="protein sequence ID" value="KAJ5097297.1"/>
    <property type="molecule type" value="Genomic_DNA"/>
</dbReference>
<comment type="caution">
    <text evidence="2">The sequence shown here is derived from an EMBL/GenBank/DDBJ whole genome shotgun (WGS) entry which is preliminary data.</text>
</comment>
<organism evidence="2 3">
    <name type="scientific">Penicillium angulare</name>
    <dbReference type="NCBI Taxonomy" id="116970"/>
    <lineage>
        <taxon>Eukaryota</taxon>
        <taxon>Fungi</taxon>
        <taxon>Dikarya</taxon>
        <taxon>Ascomycota</taxon>
        <taxon>Pezizomycotina</taxon>
        <taxon>Eurotiomycetes</taxon>
        <taxon>Eurotiomycetidae</taxon>
        <taxon>Eurotiales</taxon>
        <taxon>Aspergillaceae</taxon>
        <taxon>Penicillium</taxon>
    </lineage>
</organism>
<dbReference type="AlphaFoldDB" id="A0A9W9FC93"/>
<protein>
    <submittedName>
        <fullName evidence="2">Uncharacterized protein</fullName>
    </submittedName>
</protein>